<dbReference type="SMART" id="SM00987">
    <property type="entry name" value="UreE_C"/>
    <property type="match status" value="1"/>
</dbReference>
<gene>
    <name evidence="11" type="ORF">ABT211_16390</name>
</gene>
<dbReference type="InterPro" id="IPR036895">
    <property type="entry name" value="Uracil-DNA_glycosylase-like_sf"/>
</dbReference>
<evidence type="ECO:0000313" key="11">
    <source>
        <dbReference type="EMBL" id="MER6268858.1"/>
    </source>
</evidence>
<keyword evidence="12" id="KW-1185">Reference proteome</keyword>
<dbReference type="CDD" id="cd10030">
    <property type="entry name" value="UDG-F4_TTUDGA_SPO1dp_like"/>
    <property type="match status" value="1"/>
</dbReference>
<keyword evidence="8" id="KW-0411">Iron-sulfur</keyword>
<dbReference type="NCBIfam" id="TIGR00758">
    <property type="entry name" value="UDG_fam4"/>
    <property type="match status" value="1"/>
</dbReference>
<accession>A0ABV1TFP2</accession>
<keyword evidence="3" id="KW-0004">4Fe-4S</keyword>
<evidence type="ECO:0000256" key="7">
    <source>
        <dbReference type="ARBA" id="ARBA00023004"/>
    </source>
</evidence>
<proteinExistence type="inferred from homology"/>
<dbReference type="NCBIfam" id="TIGR03914">
    <property type="entry name" value="UDG_fam_dom"/>
    <property type="match status" value="1"/>
</dbReference>
<organism evidence="11 12">
    <name type="scientific">Streptomyces sp. 900105755</name>
    <dbReference type="NCBI Taxonomy" id="3154389"/>
    <lineage>
        <taxon>Bacteria</taxon>
        <taxon>Bacillati</taxon>
        <taxon>Actinomycetota</taxon>
        <taxon>Actinomycetes</taxon>
        <taxon>Kitasatosporales</taxon>
        <taxon>Streptomycetaceae</taxon>
        <taxon>Streptomyces</taxon>
    </lineage>
</organism>
<dbReference type="Proteomes" id="UP001490365">
    <property type="component" value="Unassembled WGS sequence"/>
</dbReference>
<evidence type="ECO:0000256" key="2">
    <source>
        <dbReference type="ARBA" id="ARBA00019403"/>
    </source>
</evidence>
<protein>
    <recommendedName>
        <fullName evidence="2">Type-4 uracil-DNA glycosylase</fullName>
    </recommendedName>
</protein>
<dbReference type="PANTHER" id="PTHR33693">
    <property type="entry name" value="TYPE-5 URACIL-DNA GLYCOSYLASE"/>
    <property type="match status" value="1"/>
</dbReference>
<keyword evidence="6" id="KW-0378">Hydrolase</keyword>
<evidence type="ECO:0000259" key="10">
    <source>
        <dbReference type="SMART" id="SM00986"/>
    </source>
</evidence>
<comment type="similarity">
    <text evidence="1">Belongs to the uracil-DNA glycosylase (UDG) superfamily. Type 4 (UDGa) family.</text>
</comment>
<dbReference type="EMBL" id="JBEOZM010000006">
    <property type="protein sequence ID" value="MER6268858.1"/>
    <property type="molecule type" value="Genomic_DNA"/>
</dbReference>
<dbReference type="InterPro" id="IPR051536">
    <property type="entry name" value="UDG_Type-4/5"/>
</dbReference>
<feature type="domain" description="Uracil-DNA glycosylase-like" evidence="10">
    <location>
        <begin position="49"/>
        <end position="211"/>
    </location>
</feature>
<dbReference type="InterPro" id="IPR005273">
    <property type="entry name" value="Ura-DNA_glyco_family4"/>
</dbReference>
<evidence type="ECO:0000256" key="1">
    <source>
        <dbReference type="ARBA" id="ARBA00006521"/>
    </source>
</evidence>
<keyword evidence="9" id="KW-0234">DNA repair</keyword>
<dbReference type="Gene3D" id="3.40.470.10">
    <property type="entry name" value="Uracil-DNA glycosylase-like domain"/>
    <property type="match status" value="1"/>
</dbReference>
<dbReference type="SMART" id="SM00986">
    <property type="entry name" value="UDG"/>
    <property type="match status" value="1"/>
</dbReference>
<comment type="caution">
    <text evidence="11">The sequence shown here is derived from an EMBL/GenBank/DDBJ whole genome shotgun (WGS) entry which is preliminary data.</text>
</comment>
<dbReference type="InterPro" id="IPR005122">
    <property type="entry name" value="Uracil-DNA_glycosylase-like"/>
</dbReference>
<sequence>MATTSAPEEAYTAAPFLPGGRAPSLTALRRAAAGCRGCPLHRDATQTVFGKGKAHARVMLVGEQPGDQEDRQGEPFVGPAGRLLGKALEEAGLDPADAYVTNAVKHFKFTWAETRKRRIHKPPTLREMSACGPWLEAELSVVKPELIVVLGATAGKALLGSSFRVGEVRGTVLEREIHGRPERLVPTVHPSSVLRADDREQAYQGLVADLKVAAQALQ</sequence>
<keyword evidence="4" id="KW-0479">Metal-binding</keyword>
<dbReference type="SUPFAM" id="SSF52141">
    <property type="entry name" value="Uracil-DNA glycosylase-like"/>
    <property type="match status" value="1"/>
</dbReference>
<evidence type="ECO:0000313" key="12">
    <source>
        <dbReference type="Proteomes" id="UP001490365"/>
    </source>
</evidence>
<dbReference type="PANTHER" id="PTHR33693:SF9">
    <property type="entry name" value="TYPE-4 URACIL-DNA GLYCOSYLASE"/>
    <property type="match status" value="1"/>
</dbReference>
<evidence type="ECO:0000256" key="5">
    <source>
        <dbReference type="ARBA" id="ARBA00022763"/>
    </source>
</evidence>
<evidence type="ECO:0000256" key="9">
    <source>
        <dbReference type="ARBA" id="ARBA00023204"/>
    </source>
</evidence>
<evidence type="ECO:0000256" key="8">
    <source>
        <dbReference type="ARBA" id="ARBA00023014"/>
    </source>
</evidence>
<dbReference type="Pfam" id="PF03167">
    <property type="entry name" value="UDG"/>
    <property type="match status" value="1"/>
</dbReference>
<reference evidence="11 12" key="1">
    <citation type="submission" date="2024-06" db="EMBL/GenBank/DDBJ databases">
        <title>The Natural Products Discovery Center: Release of the First 8490 Sequenced Strains for Exploring Actinobacteria Biosynthetic Diversity.</title>
        <authorList>
            <person name="Kalkreuter E."/>
            <person name="Kautsar S.A."/>
            <person name="Yang D."/>
            <person name="Bader C.D."/>
            <person name="Teijaro C.N."/>
            <person name="Fluegel L."/>
            <person name="Davis C.M."/>
            <person name="Simpson J.R."/>
            <person name="Lauterbach L."/>
            <person name="Steele A.D."/>
            <person name="Gui C."/>
            <person name="Meng S."/>
            <person name="Li G."/>
            <person name="Viehrig K."/>
            <person name="Ye F."/>
            <person name="Su P."/>
            <person name="Kiefer A.F."/>
            <person name="Nichols A."/>
            <person name="Cepeda A.J."/>
            <person name="Yan W."/>
            <person name="Fan B."/>
            <person name="Jiang Y."/>
            <person name="Adhikari A."/>
            <person name="Zheng C.-J."/>
            <person name="Schuster L."/>
            <person name="Cowan T.M."/>
            <person name="Smanski M.J."/>
            <person name="Chevrette M.G."/>
            <person name="De Carvalho L.P.S."/>
            <person name="Shen B."/>
        </authorList>
    </citation>
    <scope>NUCLEOTIDE SEQUENCE [LARGE SCALE GENOMIC DNA]</scope>
    <source>
        <strain evidence="11 12">NPDC001694</strain>
    </source>
</reference>
<dbReference type="RefSeq" id="WP_351957455.1">
    <property type="nucleotide sequence ID" value="NZ_JBEOZM010000006.1"/>
</dbReference>
<keyword evidence="7" id="KW-0408">Iron</keyword>
<evidence type="ECO:0000256" key="3">
    <source>
        <dbReference type="ARBA" id="ARBA00022485"/>
    </source>
</evidence>
<name>A0ABV1TFP2_9ACTN</name>
<evidence type="ECO:0000256" key="6">
    <source>
        <dbReference type="ARBA" id="ARBA00022801"/>
    </source>
</evidence>
<keyword evidence="5" id="KW-0227">DNA damage</keyword>
<evidence type="ECO:0000256" key="4">
    <source>
        <dbReference type="ARBA" id="ARBA00022723"/>
    </source>
</evidence>